<name>A0AAV1HR85_9CHLO</name>
<organism evidence="2 3">
    <name type="scientific">Coccomyxa viridis</name>
    <dbReference type="NCBI Taxonomy" id="1274662"/>
    <lineage>
        <taxon>Eukaryota</taxon>
        <taxon>Viridiplantae</taxon>
        <taxon>Chlorophyta</taxon>
        <taxon>core chlorophytes</taxon>
        <taxon>Trebouxiophyceae</taxon>
        <taxon>Trebouxiophyceae incertae sedis</taxon>
        <taxon>Coccomyxaceae</taxon>
        <taxon>Coccomyxa</taxon>
    </lineage>
</organism>
<proteinExistence type="predicted"/>
<gene>
    <name evidence="2" type="ORF">CVIRNUC_000380</name>
</gene>
<evidence type="ECO:0000313" key="2">
    <source>
        <dbReference type="EMBL" id="CAK0734079.1"/>
    </source>
</evidence>
<dbReference type="EMBL" id="CAUYUE010000001">
    <property type="protein sequence ID" value="CAK0734079.1"/>
    <property type="molecule type" value="Genomic_DNA"/>
</dbReference>
<dbReference type="AlphaFoldDB" id="A0AAV1HR85"/>
<protein>
    <submittedName>
        <fullName evidence="2">Uncharacterized protein</fullName>
    </submittedName>
</protein>
<keyword evidence="3" id="KW-1185">Reference proteome</keyword>
<evidence type="ECO:0000256" key="1">
    <source>
        <dbReference type="SAM" id="Coils"/>
    </source>
</evidence>
<comment type="caution">
    <text evidence="2">The sequence shown here is derived from an EMBL/GenBank/DDBJ whole genome shotgun (WGS) entry which is preliminary data.</text>
</comment>
<feature type="coiled-coil region" evidence="1">
    <location>
        <begin position="118"/>
        <end position="253"/>
    </location>
</feature>
<sequence>MRHQDTCISATIEGLQGSMVTVSEAVMASERDDILSLLLQARREYEGLLQQNDELTTKCHDMEVHCERQRDRNEGLHRAVEAFHDGFEQATEAFKRNQRAVAGLAELRHELIATSVALTKAEHEIKGLKVKQAELEKTVSDLKRMSTAELSSLRDHHSHEVAALRDRLKTQHEEHEQQMASLTARHAKEVRSVKEELVAEKRLKEEAEQALDRDRRTLQLASITSGAGASDTVANLKTKNWELRKELAAVSRDRDNLRRLLNGVQK</sequence>
<dbReference type="Proteomes" id="UP001314263">
    <property type="component" value="Unassembled WGS sequence"/>
</dbReference>
<reference evidence="2 3" key="1">
    <citation type="submission" date="2023-10" db="EMBL/GenBank/DDBJ databases">
        <authorList>
            <person name="Maclean D."/>
            <person name="Macfadyen A."/>
        </authorList>
    </citation>
    <scope>NUCLEOTIDE SEQUENCE [LARGE SCALE GENOMIC DNA]</scope>
</reference>
<accession>A0AAV1HR85</accession>
<evidence type="ECO:0000313" key="3">
    <source>
        <dbReference type="Proteomes" id="UP001314263"/>
    </source>
</evidence>
<keyword evidence="1" id="KW-0175">Coiled coil</keyword>